<accession>A0ABU9HGE5</accession>
<protein>
    <recommendedName>
        <fullName evidence="3">DUF4382 domain-containing protein</fullName>
    </recommendedName>
</protein>
<comment type="caution">
    <text evidence="1">The sequence shown here is derived from an EMBL/GenBank/DDBJ whole genome shotgun (WGS) entry which is preliminary data.</text>
</comment>
<keyword evidence="2" id="KW-1185">Reference proteome</keyword>
<dbReference type="Proteomes" id="UP001366060">
    <property type="component" value="Unassembled WGS sequence"/>
</dbReference>
<evidence type="ECO:0008006" key="3">
    <source>
        <dbReference type="Google" id="ProtNLM"/>
    </source>
</evidence>
<dbReference type="EMBL" id="JBAKBA010000077">
    <property type="protein sequence ID" value="MEL0660977.1"/>
    <property type="molecule type" value="Genomic_DNA"/>
</dbReference>
<proteinExistence type="predicted"/>
<reference evidence="1 2" key="1">
    <citation type="submission" date="2024-02" db="EMBL/GenBank/DDBJ databases">
        <title>Bacteria isolated from the canopy kelp, Nereocystis luetkeana.</title>
        <authorList>
            <person name="Pfister C.A."/>
            <person name="Younker I.T."/>
            <person name="Light S.H."/>
        </authorList>
    </citation>
    <scope>NUCLEOTIDE SEQUENCE [LARGE SCALE GENOMIC DNA]</scope>
    <source>
        <strain evidence="1 2">TI.2.07</strain>
    </source>
</reference>
<dbReference type="RefSeq" id="WP_341629339.1">
    <property type="nucleotide sequence ID" value="NZ_JBAKBA010000077.1"/>
</dbReference>
<name>A0ABU9HGE5_9GAMM</name>
<evidence type="ECO:0000313" key="1">
    <source>
        <dbReference type="EMBL" id="MEL0660977.1"/>
    </source>
</evidence>
<organism evidence="1 2">
    <name type="scientific">Psychromonas arctica</name>
    <dbReference type="NCBI Taxonomy" id="168275"/>
    <lineage>
        <taxon>Bacteria</taxon>
        <taxon>Pseudomonadati</taxon>
        <taxon>Pseudomonadota</taxon>
        <taxon>Gammaproteobacteria</taxon>
        <taxon>Alteromonadales</taxon>
        <taxon>Psychromonadaceae</taxon>
        <taxon>Psychromonas</taxon>
    </lineage>
</organism>
<evidence type="ECO:0000313" key="2">
    <source>
        <dbReference type="Proteomes" id="UP001366060"/>
    </source>
</evidence>
<gene>
    <name evidence="1" type="ORF">V6255_17745</name>
</gene>
<sequence>MYLLNNFKFALLVLLLVCGMTVFSAPIRAHVLNETSAQVILRDGQVEVKIVTDMNYLVSRLQNNQAWLMGDIEKVMPENLSDNEQQSVIKKTLKQGTHLMLNNQMINFERVTLTNDSDQHSVEIILQAKPQFKEVAEISVSFDKSLGVVHASFVKPRYRLVGLGERADVSF</sequence>